<dbReference type="AlphaFoldDB" id="A0A368XH33"/>
<dbReference type="InterPro" id="IPR029787">
    <property type="entry name" value="Nucleotide_cyclase"/>
</dbReference>
<name>A0A368XH33_9BURK</name>
<evidence type="ECO:0000313" key="4">
    <source>
        <dbReference type="Proteomes" id="UP000252884"/>
    </source>
</evidence>
<gene>
    <name evidence="3" type="ORF">DES41_10935</name>
</gene>
<sequence>MNRRWRVVGQLSVLGATLALALAVVLADPAWLRAMRHAVFDQYQRWQPRVGQDMGVRIIDVDEESLARLGQWPWPRTRMAELLDRARAGGAAVVGFDAVFAEPDRSAPRALPQLAALPAAARAAVLALPDPDARFAASLAGAPAVLGFSMRPDGAAADLPERARYVQLGAPALAYVPRGGSVVAPLPLLAQAAAGLGALSFLPDGDGVLRRVPLVLRTGERLLPSLSVEMLRVAEGQHNILLRADGGPTGGLRELRVGRRALPVTADGELWLHFRQGDPARRIPAWQLLQGQVDGQALRGRLLLVGSSAQGLQDLRFTPLGGVVPGVEVHAQALEQMLSGTPLQRPAEMEALEALALLLGGLLVGALALRHGPLPSAAALLAVLGLFAGLGWWAFSAQRLLVDPLTPALGVLAAFLVPSLVRYHASEQRRRWLARAFSRYVSPNLVSHIVRHPEQLALSGERRECSFIFTDLAGFTGLMERIDPADAVGLLNGYLDGMIAIVFHHQGTLDRIIGDALAIMFSAPLDQSDHRQRAYDCALEMQRFAHVYAKGRPLGHTRIGVHSGEVIIGNFGGRTMFDYRALGDAVNTASRLEGANKYLGTRVCVSEATLAGCTGAQVRPVARLLPKGKSQPLRVFQPLHDGLAGPVDPAALAAYAQAYAALEDGAPEVLALFEALALQQPDDALVRMHLERLRSGGRGDLIVLDGK</sequence>
<dbReference type="Proteomes" id="UP000252884">
    <property type="component" value="Unassembled WGS sequence"/>
</dbReference>
<proteinExistence type="predicted"/>
<dbReference type="Gene3D" id="3.30.70.1230">
    <property type="entry name" value="Nucleotide cyclase"/>
    <property type="match status" value="1"/>
</dbReference>
<protein>
    <submittedName>
        <fullName evidence="3">Adenylate cyclase</fullName>
    </submittedName>
</protein>
<organism evidence="3 4">
    <name type="scientific">Pseudorhodoferax soli</name>
    <dbReference type="NCBI Taxonomy" id="545864"/>
    <lineage>
        <taxon>Bacteria</taxon>
        <taxon>Pseudomonadati</taxon>
        <taxon>Pseudomonadota</taxon>
        <taxon>Betaproteobacteria</taxon>
        <taxon>Burkholderiales</taxon>
        <taxon>Comamonadaceae</taxon>
    </lineage>
</organism>
<feature type="transmembrane region" description="Helical" evidence="1">
    <location>
        <begin position="376"/>
        <end position="395"/>
    </location>
</feature>
<dbReference type="PROSITE" id="PS50125">
    <property type="entry name" value="GUANYLATE_CYCLASE_2"/>
    <property type="match status" value="1"/>
</dbReference>
<dbReference type="InterPro" id="IPR050697">
    <property type="entry name" value="Adenylyl/Guanylyl_Cyclase_3/4"/>
</dbReference>
<keyword evidence="1" id="KW-1133">Transmembrane helix</keyword>
<dbReference type="PANTHER" id="PTHR43081">
    <property type="entry name" value="ADENYLATE CYCLASE, TERMINAL-DIFFERENTIATION SPECIFIC-RELATED"/>
    <property type="match status" value="1"/>
</dbReference>
<keyword evidence="4" id="KW-1185">Reference proteome</keyword>
<dbReference type="OrthoDB" id="9802500at2"/>
<feature type="transmembrane region" description="Helical" evidence="1">
    <location>
        <begin position="407"/>
        <end position="425"/>
    </location>
</feature>
<evidence type="ECO:0000259" key="2">
    <source>
        <dbReference type="PROSITE" id="PS50125"/>
    </source>
</evidence>
<dbReference type="RefSeq" id="WP_114470834.1">
    <property type="nucleotide sequence ID" value="NZ_QPJK01000009.1"/>
</dbReference>
<dbReference type="InterPro" id="IPR007890">
    <property type="entry name" value="CHASE2"/>
</dbReference>
<keyword evidence="1" id="KW-0812">Transmembrane</keyword>
<dbReference type="PANTHER" id="PTHR43081:SF1">
    <property type="entry name" value="ADENYLATE CYCLASE, TERMINAL-DIFFERENTIATION SPECIFIC"/>
    <property type="match status" value="1"/>
</dbReference>
<dbReference type="InterPro" id="IPR001054">
    <property type="entry name" value="A/G_cyclase"/>
</dbReference>
<keyword evidence="1" id="KW-0472">Membrane</keyword>
<dbReference type="SUPFAM" id="SSF55073">
    <property type="entry name" value="Nucleotide cyclase"/>
    <property type="match status" value="1"/>
</dbReference>
<reference evidence="3 4" key="1">
    <citation type="submission" date="2018-07" db="EMBL/GenBank/DDBJ databases">
        <title>Genomic Encyclopedia of Type Strains, Phase IV (KMG-IV): sequencing the most valuable type-strain genomes for metagenomic binning, comparative biology and taxonomic classification.</title>
        <authorList>
            <person name="Goeker M."/>
        </authorList>
    </citation>
    <scope>NUCLEOTIDE SEQUENCE [LARGE SCALE GENOMIC DNA]</scope>
    <source>
        <strain evidence="3 4">DSM 21634</strain>
    </source>
</reference>
<feature type="domain" description="Guanylate cyclase" evidence="2">
    <location>
        <begin position="466"/>
        <end position="593"/>
    </location>
</feature>
<dbReference type="EMBL" id="QPJK01000009">
    <property type="protein sequence ID" value="RCW67312.1"/>
    <property type="molecule type" value="Genomic_DNA"/>
</dbReference>
<accession>A0A368XH33</accession>
<dbReference type="SMART" id="SM00044">
    <property type="entry name" value="CYCc"/>
    <property type="match status" value="1"/>
</dbReference>
<dbReference type="SMART" id="SM01080">
    <property type="entry name" value="CHASE2"/>
    <property type="match status" value="1"/>
</dbReference>
<dbReference type="Pfam" id="PF05226">
    <property type="entry name" value="CHASE2"/>
    <property type="match status" value="1"/>
</dbReference>
<dbReference type="GO" id="GO:0035556">
    <property type="term" value="P:intracellular signal transduction"/>
    <property type="evidence" value="ECO:0007669"/>
    <property type="project" value="InterPro"/>
</dbReference>
<dbReference type="GO" id="GO:0004016">
    <property type="term" value="F:adenylate cyclase activity"/>
    <property type="evidence" value="ECO:0007669"/>
    <property type="project" value="UniProtKB-ARBA"/>
</dbReference>
<feature type="transmembrane region" description="Helical" evidence="1">
    <location>
        <begin position="351"/>
        <end position="369"/>
    </location>
</feature>
<dbReference type="GO" id="GO:0009190">
    <property type="term" value="P:cyclic nucleotide biosynthetic process"/>
    <property type="evidence" value="ECO:0007669"/>
    <property type="project" value="InterPro"/>
</dbReference>
<comment type="caution">
    <text evidence="3">The sequence shown here is derived from an EMBL/GenBank/DDBJ whole genome shotgun (WGS) entry which is preliminary data.</text>
</comment>
<evidence type="ECO:0000256" key="1">
    <source>
        <dbReference type="SAM" id="Phobius"/>
    </source>
</evidence>
<dbReference type="Pfam" id="PF00211">
    <property type="entry name" value="Guanylate_cyc"/>
    <property type="match status" value="1"/>
</dbReference>
<dbReference type="CDD" id="cd07302">
    <property type="entry name" value="CHD"/>
    <property type="match status" value="1"/>
</dbReference>
<evidence type="ECO:0000313" key="3">
    <source>
        <dbReference type="EMBL" id="RCW67312.1"/>
    </source>
</evidence>